<feature type="transmembrane region" description="Helical" evidence="1">
    <location>
        <begin position="208"/>
        <end position="230"/>
    </location>
</feature>
<name>A0A444VI73_9FLAO</name>
<feature type="transmembrane region" description="Helical" evidence="1">
    <location>
        <begin position="173"/>
        <end position="196"/>
    </location>
</feature>
<evidence type="ECO:0000313" key="2">
    <source>
        <dbReference type="EMBL" id="RYC50443.1"/>
    </source>
</evidence>
<dbReference type="AlphaFoldDB" id="A0A444VI73"/>
<feature type="transmembrane region" description="Helical" evidence="1">
    <location>
        <begin position="236"/>
        <end position="258"/>
    </location>
</feature>
<evidence type="ECO:0000313" key="3">
    <source>
        <dbReference type="Proteomes" id="UP000290261"/>
    </source>
</evidence>
<keyword evidence="1" id="KW-1133">Transmembrane helix</keyword>
<feature type="transmembrane region" description="Helical" evidence="1">
    <location>
        <begin position="370"/>
        <end position="393"/>
    </location>
</feature>
<dbReference type="RefSeq" id="WP_129656022.1">
    <property type="nucleotide sequence ID" value="NZ_ML142914.1"/>
</dbReference>
<feature type="transmembrane region" description="Helical" evidence="1">
    <location>
        <begin position="279"/>
        <end position="299"/>
    </location>
</feature>
<gene>
    <name evidence="2" type="ORF">DN53_05870</name>
</gene>
<dbReference type="Proteomes" id="UP000290261">
    <property type="component" value="Unassembled WGS sequence"/>
</dbReference>
<keyword evidence="3" id="KW-1185">Reference proteome</keyword>
<keyword evidence="1" id="KW-0812">Transmembrane</keyword>
<feature type="transmembrane region" description="Helical" evidence="1">
    <location>
        <begin position="75"/>
        <end position="94"/>
    </location>
</feature>
<evidence type="ECO:0000256" key="1">
    <source>
        <dbReference type="SAM" id="Phobius"/>
    </source>
</evidence>
<proteinExistence type="predicted"/>
<feature type="transmembrane region" description="Helical" evidence="1">
    <location>
        <begin position="9"/>
        <end position="27"/>
    </location>
</feature>
<feature type="transmembrane region" description="Helical" evidence="1">
    <location>
        <begin position="311"/>
        <end position="332"/>
    </location>
</feature>
<feature type="transmembrane region" description="Helical" evidence="1">
    <location>
        <begin position="142"/>
        <end position="167"/>
    </location>
</feature>
<feature type="transmembrane region" description="Helical" evidence="1">
    <location>
        <begin position="100"/>
        <end position="122"/>
    </location>
</feature>
<organism evidence="2 3">
    <name type="scientific">Flagellimonas olearia</name>
    <dbReference type="NCBI Taxonomy" id="552546"/>
    <lineage>
        <taxon>Bacteria</taxon>
        <taxon>Pseudomonadati</taxon>
        <taxon>Bacteroidota</taxon>
        <taxon>Flavobacteriia</taxon>
        <taxon>Flavobacteriales</taxon>
        <taxon>Flavobacteriaceae</taxon>
        <taxon>Flagellimonas</taxon>
    </lineage>
</organism>
<keyword evidence="1" id="KW-0472">Membrane</keyword>
<sequence length="399" mass="45621">MKESFHQRHLLIALVYFCVAAGLGLLLRSFPIFSFDFNFKYVVHSHSHIALLGWVYVALTTLLHYCFMENTSNHTYIRIFWGTQGTLVGMLFTFPFQGYALFSIIFSTLFLIMSYAYTHYFWKNIDPKYKKSNGLTCVKAALIYMVVSSLGPWALGAVMSTLGAQSIWYRLSIYFYLHFQYNGWMLLALLGLFLFVQEQRGHNIPQRSFVRFFTAINLGIVLTFFLSTLWTEPSPWLYVLGGVGAIIQIGALLVFWTLAKNGIGNLSPSNLQNQLLRTVVVLVSVKVGLQLLTSIPYFARMATKYLDFTVGYLHLTFLGVVSFGLFFFLDYFGLLRLSRTVYQLYFVGFLLTETLIFLKGFAFWSKWEIFEGYAATLALCSSIIVLSLVLMVLQNRTAS</sequence>
<comment type="caution">
    <text evidence="2">The sequence shown here is derived from an EMBL/GenBank/DDBJ whole genome shotgun (WGS) entry which is preliminary data.</text>
</comment>
<evidence type="ECO:0008006" key="4">
    <source>
        <dbReference type="Google" id="ProtNLM"/>
    </source>
</evidence>
<feature type="transmembrane region" description="Helical" evidence="1">
    <location>
        <begin position="47"/>
        <end position="68"/>
    </location>
</feature>
<reference evidence="2 3" key="1">
    <citation type="submission" date="2014-04" db="EMBL/GenBank/DDBJ databases">
        <title>Whole genome of Muricauda olearia.</title>
        <authorList>
            <person name="Zhang X.-H."/>
            <person name="Tang K."/>
        </authorList>
    </citation>
    <scope>NUCLEOTIDE SEQUENCE [LARGE SCALE GENOMIC DNA]</scope>
    <source>
        <strain evidence="2 3">Th120</strain>
    </source>
</reference>
<accession>A0A444VI73</accession>
<dbReference type="EMBL" id="JJMP01000010">
    <property type="protein sequence ID" value="RYC50443.1"/>
    <property type="molecule type" value="Genomic_DNA"/>
</dbReference>
<feature type="transmembrane region" description="Helical" evidence="1">
    <location>
        <begin position="344"/>
        <end position="364"/>
    </location>
</feature>
<protein>
    <recommendedName>
        <fullName evidence="4">Cytochrome C oxidase subunit I</fullName>
    </recommendedName>
</protein>